<protein>
    <recommendedName>
        <fullName evidence="3">DUF1997 domain-containing protein</fullName>
    </recommendedName>
</protein>
<dbReference type="PANTHER" id="PTHR34131">
    <property type="entry name" value="(RAP ANNOTATION RELEASE2) GALACTOSE-BINDING LIKE DOMAIN CONTAINING PROTEIN"/>
    <property type="match status" value="1"/>
</dbReference>
<dbReference type="Gramene" id="RZC70825">
    <property type="protein sequence ID" value="RZC70825"/>
    <property type="gene ID" value="C5167_034000"/>
</dbReference>
<dbReference type="PANTHER" id="PTHR34131:SF2">
    <property type="entry name" value="FAMILY PROTEIN, PUTATIVE (DUF1997)-RELATED"/>
    <property type="match status" value="1"/>
</dbReference>
<proteinExistence type="predicted"/>
<dbReference type="EMBL" id="CM010721">
    <property type="protein sequence ID" value="RZC70825.1"/>
    <property type="molecule type" value="Genomic_DNA"/>
</dbReference>
<dbReference type="InterPro" id="IPR018971">
    <property type="entry name" value="DUF1997"/>
</dbReference>
<gene>
    <name evidence="1" type="ORF">C5167_034000</name>
</gene>
<accession>A0A4Y7KFZ8</accession>
<name>A0A4Y7KFZ8_PAPSO</name>
<keyword evidence="2" id="KW-1185">Reference proteome</keyword>
<sequence>MSKANKPNQLYSLSLFSIRSRICKDLFFSLKYMMGSCCRLESRSFTNSSIPHPSTANPINKGFYVEGIAGATYQVSLTPAAASTLTSHTVRRGAVRTRVSKSDSPRLNSKIANLSATRKERVKLPKINYDEEKVDERRLYTISEFLSHPSGVEAILNTNAMQNFESLDANTYRCALPGIQLLNFDVSPVLDLRVIPTTEDCIVEMLSCKASEFGQRVIVFFEGSQVTRSLNDHFSGIVTNYIRTTRVSRSSMKNHITWDDASASEPYLYIDVQVEISLEIYTQPFTMLPTSAVEKPGNLVVQTLVDRLVPLLLQQLLQDYEKWVQDRKQCSKISS</sequence>
<reference evidence="1 2" key="1">
    <citation type="journal article" date="2018" name="Science">
        <title>The opium poppy genome and morphinan production.</title>
        <authorList>
            <person name="Guo L."/>
            <person name="Winzer T."/>
            <person name="Yang X."/>
            <person name="Li Y."/>
            <person name="Ning Z."/>
            <person name="He Z."/>
            <person name="Teodor R."/>
            <person name="Lu Y."/>
            <person name="Bowser T.A."/>
            <person name="Graham I.A."/>
            <person name="Ye K."/>
        </authorList>
    </citation>
    <scope>NUCLEOTIDE SEQUENCE [LARGE SCALE GENOMIC DNA]</scope>
    <source>
        <strain evidence="2">cv. HN1</strain>
        <tissue evidence="1">Leaves</tissue>
    </source>
</reference>
<dbReference type="AlphaFoldDB" id="A0A4Y7KFZ8"/>
<evidence type="ECO:0000313" key="2">
    <source>
        <dbReference type="Proteomes" id="UP000316621"/>
    </source>
</evidence>
<dbReference type="Pfam" id="PF09366">
    <property type="entry name" value="DUF1997"/>
    <property type="match status" value="1"/>
</dbReference>
<evidence type="ECO:0008006" key="3">
    <source>
        <dbReference type="Google" id="ProtNLM"/>
    </source>
</evidence>
<evidence type="ECO:0000313" key="1">
    <source>
        <dbReference type="EMBL" id="RZC70825.1"/>
    </source>
</evidence>
<organism evidence="1 2">
    <name type="scientific">Papaver somniferum</name>
    <name type="common">Opium poppy</name>
    <dbReference type="NCBI Taxonomy" id="3469"/>
    <lineage>
        <taxon>Eukaryota</taxon>
        <taxon>Viridiplantae</taxon>
        <taxon>Streptophyta</taxon>
        <taxon>Embryophyta</taxon>
        <taxon>Tracheophyta</taxon>
        <taxon>Spermatophyta</taxon>
        <taxon>Magnoliopsida</taxon>
        <taxon>Ranunculales</taxon>
        <taxon>Papaveraceae</taxon>
        <taxon>Papaveroideae</taxon>
        <taxon>Papaver</taxon>
    </lineage>
</organism>
<dbReference type="Proteomes" id="UP000316621">
    <property type="component" value="Chromosome 7"/>
</dbReference>